<organism evidence="1 2">
    <name type="scientific">Parasphingorhabdus litoris</name>
    <dbReference type="NCBI Taxonomy" id="394733"/>
    <lineage>
        <taxon>Bacteria</taxon>
        <taxon>Pseudomonadati</taxon>
        <taxon>Pseudomonadota</taxon>
        <taxon>Alphaproteobacteria</taxon>
        <taxon>Sphingomonadales</taxon>
        <taxon>Sphingomonadaceae</taxon>
        <taxon>Parasphingorhabdus</taxon>
    </lineage>
</organism>
<reference evidence="1 2" key="1">
    <citation type="journal article" date="2019" name="Int. J. Syst. Evol. Microbiol.">
        <title>The Global Catalogue of Microorganisms (GCM) 10K type strain sequencing project: providing services to taxonomists for standard genome sequencing and annotation.</title>
        <authorList>
            <consortium name="The Broad Institute Genomics Platform"/>
            <consortium name="The Broad Institute Genome Sequencing Center for Infectious Disease"/>
            <person name="Wu L."/>
            <person name="Ma J."/>
        </authorList>
    </citation>
    <scope>NUCLEOTIDE SEQUENCE [LARGE SCALE GENOMIC DNA]</scope>
    <source>
        <strain evidence="1 2">JCM 14162</strain>
    </source>
</reference>
<dbReference type="RefSeq" id="WP_229954707.1">
    <property type="nucleotide sequence ID" value="NZ_BAAAEM010000002.1"/>
</dbReference>
<dbReference type="SUPFAM" id="SSF52833">
    <property type="entry name" value="Thioredoxin-like"/>
    <property type="match status" value="1"/>
</dbReference>
<name>A0ABN1AJ63_9SPHN</name>
<dbReference type="InterPro" id="IPR010296">
    <property type="entry name" value="DUF899_thioredox"/>
</dbReference>
<keyword evidence="2" id="KW-1185">Reference proteome</keyword>
<protein>
    <submittedName>
        <fullName evidence="1">DUF899 domain-containing protein</fullName>
    </submittedName>
</protein>
<comment type="caution">
    <text evidence="1">The sequence shown here is derived from an EMBL/GenBank/DDBJ whole genome shotgun (WGS) entry which is preliminary data.</text>
</comment>
<proteinExistence type="predicted"/>
<dbReference type="InterPro" id="IPR036249">
    <property type="entry name" value="Thioredoxin-like_sf"/>
</dbReference>
<dbReference type="EMBL" id="BAAAEM010000002">
    <property type="protein sequence ID" value="GAA0477821.1"/>
    <property type="molecule type" value="Genomic_DNA"/>
</dbReference>
<evidence type="ECO:0000313" key="2">
    <source>
        <dbReference type="Proteomes" id="UP001500713"/>
    </source>
</evidence>
<dbReference type="Proteomes" id="UP001500713">
    <property type="component" value="Unassembled WGS sequence"/>
</dbReference>
<dbReference type="Pfam" id="PF05988">
    <property type="entry name" value="DUF899"/>
    <property type="match status" value="1"/>
</dbReference>
<gene>
    <name evidence="1" type="ORF">GCM10009096_19660</name>
</gene>
<sequence length="224" mass="25920">MTETALPEIVTPAEWQAHIDSLRIKEKELTRAHDALNAMRRQLPMVKIEKEYAFQGESGTQSLFDLFEGRKQLIVYHFMFGPDADAGCPGCSWVTDAMSHPAHLNARDTSLVLVSRAPLEKLLAYRKRMGWGLPWVSSFGSDFNYDFNATNDEGENHVASVFLRDGDDVYRTYYTDQRGVEHLGSHWTWLDLTPYGRQEPWEETPEGWPKGEMFWDRRHDEYGE</sequence>
<evidence type="ECO:0000313" key="1">
    <source>
        <dbReference type="EMBL" id="GAA0477821.1"/>
    </source>
</evidence>
<accession>A0ABN1AJ63</accession>